<gene>
    <name evidence="2" type="ORF">HAX54_032359</name>
</gene>
<protein>
    <submittedName>
        <fullName evidence="2">Uncharacterized protein</fullName>
    </submittedName>
</protein>
<keyword evidence="3" id="KW-1185">Reference proteome</keyword>
<evidence type="ECO:0000313" key="3">
    <source>
        <dbReference type="Proteomes" id="UP000823775"/>
    </source>
</evidence>
<dbReference type="Proteomes" id="UP000823775">
    <property type="component" value="Unassembled WGS sequence"/>
</dbReference>
<sequence>MQKPNLKWTPSKMDSQISTTRLGCETGVHAPYLLTPIFQKLVCEFYASYKTKKQLLKHKGRIDTLPCLPSIYVRGLKVPIAPKEINLLYWVEPIQLHSIFCKKVKDKGNQFQWVANMIALGKPQWAMSKGLIHHRDLKFKAGMWIVCVDGMITLATKIDNDAPSMKRAKCTTRKTSPPPSASSTTSTTEFHPVVVPDPTPSNLLKIAQRAQVHESQLLKIAKSIPSMIQTAIKKVVQPAMDKLKSLCSTVEVL</sequence>
<reference evidence="2 3" key="1">
    <citation type="journal article" date="2021" name="BMC Genomics">
        <title>Datura genome reveals duplications of psychoactive alkaloid biosynthetic genes and high mutation rate following tissue culture.</title>
        <authorList>
            <person name="Rajewski A."/>
            <person name="Carter-House D."/>
            <person name="Stajich J."/>
            <person name="Litt A."/>
        </authorList>
    </citation>
    <scope>NUCLEOTIDE SEQUENCE [LARGE SCALE GENOMIC DNA]</scope>
    <source>
        <strain evidence="2">AR-01</strain>
    </source>
</reference>
<accession>A0ABS8VBU1</accession>
<proteinExistence type="predicted"/>
<feature type="region of interest" description="Disordered" evidence="1">
    <location>
        <begin position="169"/>
        <end position="192"/>
    </location>
</feature>
<evidence type="ECO:0000256" key="1">
    <source>
        <dbReference type="SAM" id="MobiDB-lite"/>
    </source>
</evidence>
<organism evidence="2 3">
    <name type="scientific">Datura stramonium</name>
    <name type="common">Jimsonweed</name>
    <name type="synonym">Common thornapple</name>
    <dbReference type="NCBI Taxonomy" id="4076"/>
    <lineage>
        <taxon>Eukaryota</taxon>
        <taxon>Viridiplantae</taxon>
        <taxon>Streptophyta</taxon>
        <taxon>Embryophyta</taxon>
        <taxon>Tracheophyta</taxon>
        <taxon>Spermatophyta</taxon>
        <taxon>Magnoliopsida</taxon>
        <taxon>eudicotyledons</taxon>
        <taxon>Gunneridae</taxon>
        <taxon>Pentapetalae</taxon>
        <taxon>asterids</taxon>
        <taxon>lamiids</taxon>
        <taxon>Solanales</taxon>
        <taxon>Solanaceae</taxon>
        <taxon>Solanoideae</taxon>
        <taxon>Datureae</taxon>
        <taxon>Datura</taxon>
    </lineage>
</organism>
<comment type="caution">
    <text evidence="2">The sequence shown here is derived from an EMBL/GenBank/DDBJ whole genome shotgun (WGS) entry which is preliminary data.</text>
</comment>
<dbReference type="EMBL" id="JACEIK010004105">
    <property type="protein sequence ID" value="MCD9644211.1"/>
    <property type="molecule type" value="Genomic_DNA"/>
</dbReference>
<evidence type="ECO:0000313" key="2">
    <source>
        <dbReference type="EMBL" id="MCD9644211.1"/>
    </source>
</evidence>
<name>A0ABS8VBU1_DATST</name>